<evidence type="ECO:0000313" key="2">
    <source>
        <dbReference type="Proteomes" id="UP000324222"/>
    </source>
</evidence>
<organism evidence="1 2">
    <name type="scientific">Portunus trituberculatus</name>
    <name type="common">Swimming crab</name>
    <name type="synonym">Neptunus trituberculatus</name>
    <dbReference type="NCBI Taxonomy" id="210409"/>
    <lineage>
        <taxon>Eukaryota</taxon>
        <taxon>Metazoa</taxon>
        <taxon>Ecdysozoa</taxon>
        <taxon>Arthropoda</taxon>
        <taxon>Crustacea</taxon>
        <taxon>Multicrustacea</taxon>
        <taxon>Malacostraca</taxon>
        <taxon>Eumalacostraca</taxon>
        <taxon>Eucarida</taxon>
        <taxon>Decapoda</taxon>
        <taxon>Pleocyemata</taxon>
        <taxon>Brachyura</taxon>
        <taxon>Eubrachyura</taxon>
        <taxon>Portunoidea</taxon>
        <taxon>Portunidae</taxon>
        <taxon>Portuninae</taxon>
        <taxon>Portunus</taxon>
    </lineage>
</organism>
<accession>A0A5B7FEW3</accession>
<gene>
    <name evidence="1" type="ORF">E2C01_038725</name>
</gene>
<sequence length="88" mass="9914">MEECSGLCIRYGGRNKSDVAKPTRLKSCQRNISSKYTTCRKLIITLQLVRKCAVFGEISPRPSSCGELRSSITLENEQYFESLTCICL</sequence>
<comment type="caution">
    <text evidence="1">The sequence shown here is derived from an EMBL/GenBank/DDBJ whole genome shotgun (WGS) entry which is preliminary data.</text>
</comment>
<evidence type="ECO:0000313" key="1">
    <source>
        <dbReference type="EMBL" id="MPC45042.1"/>
    </source>
</evidence>
<dbReference type="Proteomes" id="UP000324222">
    <property type="component" value="Unassembled WGS sequence"/>
</dbReference>
<keyword evidence="2" id="KW-1185">Reference proteome</keyword>
<protein>
    <submittedName>
        <fullName evidence="1">Uncharacterized protein</fullName>
    </submittedName>
</protein>
<proteinExistence type="predicted"/>
<dbReference type="AlphaFoldDB" id="A0A5B7FEW3"/>
<name>A0A5B7FEW3_PORTR</name>
<reference evidence="1 2" key="1">
    <citation type="submission" date="2019-05" db="EMBL/GenBank/DDBJ databases">
        <title>Another draft genome of Portunus trituberculatus and its Hox gene families provides insights of decapod evolution.</title>
        <authorList>
            <person name="Jeong J.-H."/>
            <person name="Song I."/>
            <person name="Kim S."/>
            <person name="Choi T."/>
            <person name="Kim D."/>
            <person name="Ryu S."/>
            <person name="Kim W."/>
        </authorList>
    </citation>
    <scope>NUCLEOTIDE SEQUENCE [LARGE SCALE GENOMIC DNA]</scope>
    <source>
        <tissue evidence="1">Muscle</tissue>
    </source>
</reference>
<dbReference type="EMBL" id="VSRR010006544">
    <property type="protein sequence ID" value="MPC45042.1"/>
    <property type="molecule type" value="Genomic_DNA"/>
</dbReference>